<sequence>MDYRGRRSACFYGEAVCGRRGIPPAQSGTLTEIGPAAVEWQSRNTARQYALQASPGLMRCEASVSR</sequence>
<dbReference type="HOGENOM" id="CLU_2828119_0_0_4"/>
<evidence type="ECO:0000313" key="2">
    <source>
        <dbReference type="Proteomes" id="UP000002429"/>
    </source>
</evidence>
<proteinExistence type="predicted"/>
<reference evidence="2" key="1">
    <citation type="journal article" date="2010" name="PLoS ONE">
        <title>The complete genome sequence of Cupriavidus metallidurans strain CH34, a master survivalist in harsh and anthropogenic environments.</title>
        <authorList>
            <person name="Janssen P.J."/>
            <person name="Van Houdt R."/>
            <person name="Moors H."/>
            <person name="Monsieurs P."/>
            <person name="Morin N."/>
            <person name="Michaux A."/>
            <person name="Benotmane M.A."/>
            <person name="Leys N."/>
            <person name="Vallaeys T."/>
            <person name="Lapidus A."/>
            <person name="Monchy S."/>
            <person name="Medigue C."/>
            <person name="Taghavi S."/>
            <person name="McCorkle S."/>
            <person name="Dunn J."/>
            <person name="van der Lelie D."/>
            <person name="Mergeay M."/>
        </authorList>
    </citation>
    <scope>NUCLEOTIDE SEQUENCE [LARGE SCALE GENOMIC DNA]</scope>
    <source>
        <strain evidence="2">ATCC 43123 / DSM 2839 / NBRC 102507 / CH34</strain>
    </source>
</reference>
<gene>
    <name evidence="1" type="ordered locus">Rmet_6525</name>
</gene>
<organism evidence="1 2">
    <name type="scientific">Cupriavidus metallidurans (strain ATCC 43123 / DSM 2839 / NBRC 102507 / CH34)</name>
    <name type="common">Ralstonia metallidurans</name>
    <dbReference type="NCBI Taxonomy" id="266264"/>
    <lineage>
        <taxon>Bacteria</taxon>
        <taxon>Pseudomonadati</taxon>
        <taxon>Pseudomonadota</taxon>
        <taxon>Betaproteobacteria</taxon>
        <taxon>Burkholderiales</taxon>
        <taxon>Burkholderiaceae</taxon>
        <taxon>Cupriavidus</taxon>
    </lineage>
</organism>
<dbReference type="KEGG" id="rme:Rmet_6525"/>
<evidence type="ECO:0000313" key="1">
    <source>
        <dbReference type="EMBL" id="ADC45132.1"/>
    </source>
</evidence>
<keyword evidence="2" id="KW-1185">Reference proteome</keyword>
<dbReference type="EMBL" id="CP000352">
    <property type="protein sequence ID" value="ADC45132.1"/>
    <property type="molecule type" value="Genomic_DNA"/>
</dbReference>
<dbReference type="AlphaFoldDB" id="D3DXW2"/>
<protein>
    <submittedName>
        <fullName evidence="1">Uncharacterized protein</fullName>
    </submittedName>
</protein>
<accession>D3DXW2</accession>
<dbReference type="Proteomes" id="UP000002429">
    <property type="component" value="Chromosome"/>
</dbReference>
<name>D3DXW2_CUPMC</name>